<dbReference type="Proteomes" id="UP000824890">
    <property type="component" value="Unassembled WGS sequence"/>
</dbReference>
<protein>
    <submittedName>
        <fullName evidence="1">Uncharacterized protein</fullName>
    </submittedName>
</protein>
<keyword evidence="2" id="KW-1185">Reference proteome</keyword>
<comment type="caution">
    <text evidence="1">The sequence shown here is derived from an EMBL/GenBank/DDBJ whole genome shotgun (WGS) entry which is preliminary data.</text>
</comment>
<evidence type="ECO:0000313" key="1">
    <source>
        <dbReference type="EMBL" id="KAH0929249.1"/>
    </source>
</evidence>
<evidence type="ECO:0000313" key="2">
    <source>
        <dbReference type="Proteomes" id="UP000824890"/>
    </source>
</evidence>
<feature type="non-terminal residue" evidence="1">
    <location>
        <position position="1"/>
    </location>
</feature>
<sequence length="154" mass="18416">HWKECHLKEIPSFGNRLSWAEVRDISSNDIKEKVWIQCRLDKAFENAEWFRLFPSSHSRYLYRLGSDHRPLVTSLTHFGQRRTWGFIRSGVQTFLLVKKRHKKESSLVDRRGSNVNADSNIKRLQQIWRQLLTRKKLFGNRSVRTLGYMLMKKT</sequence>
<reference evidence="1 2" key="1">
    <citation type="submission" date="2021-05" db="EMBL/GenBank/DDBJ databases">
        <title>Genome Assembly of Synthetic Allotetraploid Brassica napus Reveals Homoeologous Exchanges between Subgenomes.</title>
        <authorList>
            <person name="Davis J.T."/>
        </authorList>
    </citation>
    <scope>NUCLEOTIDE SEQUENCE [LARGE SCALE GENOMIC DNA]</scope>
    <source>
        <strain evidence="2">cv. Da-Ae</strain>
        <tissue evidence="1">Seedling</tissue>
    </source>
</reference>
<name>A0ABQ8DIN7_BRANA</name>
<dbReference type="PANTHER" id="PTHR33710:SF62">
    <property type="entry name" value="DUF4283 DOMAIN PROTEIN"/>
    <property type="match status" value="1"/>
</dbReference>
<organism evidence="1 2">
    <name type="scientific">Brassica napus</name>
    <name type="common">Rape</name>
    <dbReference type="NCBI Taxonomy" id="3708"/>
    <lineage>
        <taxon>Eukaryota</taxon>
        <taxon>Viridiplantae</taxon>
        <taxon>Streptophyta</taxon>
        <taxon>Embryophyta</taxon>
        <taxon>Tracheophyta</taxon>
        <taxon>Spermatophyta</taxon>
        <taxon>Magnoliopsida</taxon>
        <taxon>eudicotyledons</taxon>
        <taxon>Gunneridae</taxon>
        <taxon>Pentapetalae</taxon>
        <taxon>rosids</taxon>
        <taxon>malvids</taxon>
        <taxon>Brassicales</taxon>
        <taxon>Brassicaceae</taxon>
        <taxon>Brassiceae</taxon>
        <taxon>Brassica</taxon>
    </lineage>
</organism>
<dbReference type="EMBL" id="JAGKQM010000004">
    <property type="protein sequence ID" value="KAH0929249.1"/>
    <property type="molecule type" value="Genomic_DNA"/>
</dbReference>
<accession>A0ABQ8DIN7</accession>
<dbReference type="PANTHER" id="PTHR33710">
    <property type="entry name" value="BNAC02G09200D PROTEIN"/>
    <property type="match status" value="1"/>
</dbReference>
<gene>
    <name evidence="1" type="ORF">HID58_014976</name>
</gene>
<proteinExistence type="predicted"/>